<organism evidence="3 4">
    <name type="scientific">Lutimaribacter marinistellae</name>
    <dbReference type="NCBI Taxonomy" id="1820329"/>
    <lineage>
        <taxon>Bacteria</taxon>
        <taxon>Pseudomonadati</taxon>
        <taxon>Pseudomonadota</taxon>
        <taxon>Alphaproteobacteria</taxon>
        <taxon>Rhodobacterales</taxon>
        <taxon>Roseobacteraceae</taxon>
        <taxon>Lutimaribacter</taxon>
    </lineage>
</organism>
<feature type="chain" id="PRO_5045061996" description="LTXXQ motif family protein" evidence="2">
    <location>
        <begin position="26"/>
        <end position="191"/>
    </location>
</feature>
<keyword evidence="2" id="KW-0732">Signal</keyword>
<feature type="region of interest" description="Disordered" evidence="1">
    <location>
        <begin position="28"/>
        <end position="62"/>
    </location>
</feature>
<dbReference type="EMBL" id="JBHRXI010000012">
    <property type="protein sequence ID" value="MFC3614661.1"/>
    <property type="molecule type" value="Genomic_DNA"/>
</dbReference>
<evidence type="ECO:0000256" key="1">
    <source>
        <dbReference type="SAM" id="MobiDB-lite"/>
    </source>
</evidence>
<evidence type="ECO:0000256" key="2">
    <source>
        <dbReference type="SAM" id="SignalP"/>
    </source>
</evidence>
<dbReference type="RefSeq" id="WP_386735938.1">
    <property type="nucleotide sequence ID" value="NZ_JBHRXI010000012.1"/>
</dbReference>
<gene>
    <name evidence="3" type="ORF">ACFORG_12885</name>
</gene>
<proteinExistence type="predicted"/>
<feature type="signal peptide" evidence="2">
    <location>
        <begin position="1"/>
        <end position="25"/>
    </location>
</feature>
<accession>A0ABV7TH68</accession>
<protein>
    <recommendedName>
        <fullName evidence="5">LTXXQ motif family protein</fullName>
    </recommendedName>
</protein>
<keyword evidence="4" id="KW-1185">Reference proteome</keyword>
<evidence type="ECO:0000313" key="4">
    <source>
        <dbReference type="Proteomes" id="UP001595629"/>
    </source>
</evidence>
<dbReference type="Proteomes" id="UP001595629">
    <property type="component" value="Unassembled WGS sequence"/>
</dbReference>
<name>A0ABV7TH68_9RHOB</name>
<evidence type="ECO:0000313" key="3">
    <source>
        <dbReference type="EMBL" id="MFC3614661.1"/>
    </source>
</evidence>
<evidence type="ECO:0008006" key="5">
    <source>
        <dbReference type="Google" id="ProtNLM"/>
    </source>
</evidence>
<comment type="caution">
    <text evidence="3">The sequence shown here is derived from an EMBL/GenBank/DDBJ whole genome shotgun (WGS) entry which is preliminary data.</text>
</comment>
<sequence length="191" mass="22223">MQRPTRSKPKALALMFLVLSSIALAGPAQSYPYSPTNPDDGAGGVEKQGAPQDEDVGEPIDVTTPRFVGLSDFAVRELHRERQRGRTVRIGGFSDAMATWVLHMALADRRRTQRLIRDMRDLEKPEDRQERLNTEMERARDFERNLEQSIERLREREQWGAVSEERRRLRELRDFIEGLEVWVEHPWEGSR</sequence>
<reference evidence="4" key="1">
    <citation type="journal article" date="2019" name="Int. J. Syst. Evol. Microbiol.">
        <title>The Global Catalogue of Microorganisms (GCM) 10K type strain sequencing project: providing services to taxonomists for standard genome sequencing and annotation.</title>
        <authorList>
            <consortium name="The Broad Institute Genomics Platform"/>
            <consortium name="The Broad Institute Genome Sequencing Center for Infectious Disease"/>
            <person name="Wu L."/>
            <person name="Ma J."/>
        </authorList>
    </citation>
    <scope>NUCLEOTIDE SEQUENCE [LARGE SCALE GENOMIC DNA]</scope>
    <source>
        <strain evidence="4">KCTC 42911</strain>
    </source>
</reference>